<dbReference type="Pfam" id="PF19539">
    <property type="entry name" value="DUF6063"/>
    <property type="match status" value="1"/>
</dbReference>
<evidence type="ECO:0000313" key="1">
    <source>
        <dbReference type="EMBL" id="TYS59363.1"/>
    </source>
</evidence>
<dbReference type="EMBL" id="VTEV01000017">
    <property type="protein sequence ID" value="TYS59363.1"/>
    <property type="molecule type" value="Genomic_DNA"/>
</dbReference>
<organism evidence="1 2">
    <name type="scientific">Sutcliffiella horikoshii</name>
    <dbReference type="NCBI Taxonomy" id="79883"/>
    <lineage>
        <taxon>Bacteria</taxon>
        <taxon>Bacillati</taxon>
        <taxon>Bacillota</taxon>
        <taxon>Bacilli</taxon>
        <taxon>Bacillales</taxon>
        <taxon>Bacillaceae</taxon>
        <taxon>Sutcliffiella</taxon>
    </lineage>
</organism>
<accession>A0A5D4S6P5</accession>
<dbReference type="AlphaFoldDB" id="A0A5D4S6P5"/>
<reference evidence="1 2" key="1">
    <citation type="submission" date="2019-08" db="EMBL/GenBank/DDBJ databases">
        <title>Bacillus genomes from the desert of Cuatro Cienegas, Coahuila.</title>
        <authorList>
            <person name="Olmedo-Alvarez G."/>
        </authorList>
    </citation>
    <scope>NUCLEOTIDE SEQUENCE [LARGE SCALE GENOMIC DNA]</scope>
    <source>
        <strain evidence="1 2">CH28_1T</strain>
    </source>
</reference>
<comment type="caution">
    <text evidence="1">The sequence shown here is derived from an EMBL/GenBank/DDBJ whole genome shotgun (WGS) entry which is preliminary data.</text>
</comment>
<sequence length="241" mass="28798">MEYNRDLLIKAYKLYQALMFKGEMTRKEDPELFALYFDLDVRDILHSVFQPVDKARIFYVNNTLYFVPDTDNDIFAYRNEELREYFGFKANNQLYFAQFVWINLISEFFGEQFMITGEPRSFMRVDDLLLTVKEQIEKFRKLPEDRLIELSTEHQLNLTALIEVWQGLSEVTDKVKEIRKAHKRDYGFLLKILGFLEKEKLLIIKDNEEITLTGKMKDIAGTYYHQETRINEIKNLLNEGN</sequence>
<dbReference type="OrthoDB" id="2380372at2"/>
<name>A0A5D4S6P5_9BACI</name>
<dbReference type="Proteomes" id="UP000322524">
    <property type="component" value="Unassembled WGS sequence"/>
</dbReference>
<proteinExistence type="predicted"/>
<dbReference type="RefSeq" id="WP_148990313.1">
    <property type="nucleotide sequence ID" value="NZ_VTEV01000017.1"/>
</dbReference>
<dbReference type="InterPro" id="IPR045707">
    <property type="entry name" value="DUF6063"/>
</dbReference>
<evidence type="ECO:0000313" key="2">
    <source>
        <dbReference type="Proteomes" id="UP000322524"/>
    </source>
</evidence>
<gene>
    <name evidence="1" type="ORF">FZC76_22405</name>
</gene>
<protein>
    <submittedName>
        <fullName evidence="1">Uncharacterized protein</fullName>
    </submittedName>
</protein>